<reference evidence="2 3" key="3">
    <citation type="submission" date="2019-12" db="UniProtKB">
        <authorList>
            <consortium name="WormBaseParasite"/>
        </authorList>
    </citation>
    <scope>IDENTIFICATION</scope>
</reference>
<name>A0A5S6Q0S6_TRIMR</name>
<organism evidence="1 2">
    <name type="scientific">Trichuris muris</name>
    <name type="common">Mouse whipworm</name>
    <dbReference type="NCBI Taxonomy" id="70415"/>
    <lineage>
        <taxon>Eukaryota</taxon>
        <taxon>Metazoa</taxon>
        <taxon>Ecdysozoa</taxon>
        <taxon>Nematoda</taxon>
        <taxon>Enoplea</taxon>
        <taxon>Dorylaimia</taxon>
        <taxon>Trichinellida</taxon>
        <taxon>Trichuridae</taxon>
        <taxon>Trichuris</taxon>
    </lineage>
</organism>
<proteinExistence type="predicted"/>
<dbReference type="AlphaFoldDB" id="A0A5S6Q0S6"/>
<accession>A0A5S6Q0S6</accession>
<keyword evidence="1" id="KW-1185">Reference proteome</keyword>
<evidence type="ECO:0000313" key="1">
    <source>
        <dbReference type="Proteomes" id="UP000046395"/>
    </source>
</evidence>
<protein>
    <submittedName>
        <fullName evidence="2 3">Uncharacterized protein</fullName>
    </submittedName>
</protein>
<dbReference type="WBParaSite" id="TMUE_0000000823.1">
    <property type="protein sequence ID" value="TMUE_0000000823.1"/>
    <property type="gene ID" value="WBGene00296746"/>
</dbReference>
<evidence type="ECO:0000313" key="3">
    <source>
        <dbReference type="WBParaSite" id="TMUE_3000012727.1"/>
    </source>
</evidence>
<reference evidence="1" key="1">
    <citation type="submission" date="2013-11" db="EMBL/GenBank/DDBJ databases">
        <authorList>
            <person name="Aslett M."/>
        </authorList>
    </citation>
    <scope>NUCLEOTIDE SEQUENCE [LARGE SCALE GENOMIC DNA]</scope>
    <source>
        <strain evidence="1">Edinburgh</strain>
    </source>
</reference>
<dbReference type="WBParaSite" id="TMUE_3000012727.1">
    <property type="protein sequence ID" value="TMUE_3000012727.1"/>
    <property type="gene ID" value="WBGene00301676"/>
</dbReference>
<evidence type="ECO:0000313" key="2">
    <source>
        <dbReference type="WBParaSite" id="TMUE_0000000823.1"/>
    </source>
</evidence>
<dbReference type="Proteomes" id="UP000046395">
    <property type="component" value="Unassembled WGS sequence"/>
</dbReference>
<sequence length="66" mass="7047">MTDGKDAGSSCVGPKPVHSRSGYLLCSPEGVLPVSLHENQLPLGRPVDGALWMSKSRPVEFAISFH</sequence>
<reference evidence="1" key="2">
    <citation type="submission" date="2014-03" db="EMBL/GenBank/DDBJ databases">
        <title>The whipworm genome and dual-species transcriptomics of an intimate host-pathogen interaction.</title>
        <authorList>
            <person name="Foth B.J."/>
            <person name="Tsai I.J."/>
            <person name="Reid A.J."/>
            <person name="Bancroft A.J."/>
            <person name="Nichol S."/>
            <person name="Tracey A."/>
            <person name="Holroyd N."/>
            <person name="Cotton J.A."/>
            <person name="Stanley E.J."/>
            <person name="Zarowiecki M."/>
            <person name="Liu J.Z."/>
            <person name="Huckvale T."/>
            <person name="Cooper P.J."/>
            <person name="Grencis R.K."/>
            <person name="Berriman M."/>
        </authorList>
    </citation>
    <scope>NUCLEOTIDE SEQUENCE [LARGE SCALE GENOMIC DNA]</scope>
    <source>
        <strain evidence="1">Edinburgh</strain>
    </source>
</reference>